<reference evidence="1 2" key="1">
    <citation type="submission" date="2016-10" db="EMBL/GenBank/DDBJ databases">
        <authorList>
            <person name="Varghese N."/>
            <person name="Submissions S."/>
        </authorList>
    </citation>
    <scope>NUCLEOTIDE SEQUENCE [LARGE SCALE GENOMIC DNA]</scope>
    <source>
        <strain evidence="1 2">LMG 21974</strain>
    </source>
</reference>
<dbReference type="GeneID" id="300268782"/>
<evidence type="ECO:0000313" key="1">
    <source>
        <dbReference type="EMBL" id="SER37861.1"/>
    </source>
</evidence>
<sequence length="81" mass="9613">MNAFERRELVNKIAKQKGMTVEKLDLRSHFLHLRDGAKVYYVPLYRGICAEMIERQMGEKSLENCWRLDQVETSMYFVRAA</sequence>
<dbReference type="AlphaFoldDB" id="A0A9X8MH86"/>
<gene>
    <name evidence="1" type="ORF">SAMN05216409_118114</name>
</gene>
<name>A0A9X8MH86_9PSED</name>
<evidence type="ECO:0000313" key="2">
    <source>
        <dbReference type="Proteomes" id="UP000183210"/>
    </source>
</evidence>
<dbReference type="Proteomes" id="UP000183210">
    <property type="component" value="Unassembled WGS sequence"/>
</dbReference>
<dbReference type="RefSeq" id="WP_074829789.1">
    <property type="nucleotide sequence ID" value="NZ_FOEV01000018.1"/>
</dbReference>
<organism evidence="1 2">
    <name type="scientific">Pseudomonas lutea</name>
    <dbReference type="NCBI Taxonomy" id="243924"/>
    <lineage>
        <taxon>Bacteria</taxon>
        <taxon>Pseudomonadati</taxon>
        <taxon>Pseudomonadota</taxon>
        <taxon>Gammaproteobacteria</taxon>
        <taxon>Pseudomonadales</taxon>
        <taxon>Pseudomonadaceae</taxon>
        <taxon>Pseudomonas</taxon>
    </lineage>
</organism>
<accession>A0A9X8MH86</accession>
<comment type="caution">
    <text evidence="1">The sequence shown here is derived from an EMBL/GenBank/DDBJ whole genome shotgun (WGS) entry which is preliminary data.</text>
</comment>
<protein>
    <submittedName>
        <fullName evidence="1">Uncharacterized protein</fullName>
    </submittedName>
</protein>
<dbReference type="EMBL" id="FOEV01000018">
    <property type="protein sequence ID" value="SER37861.1"/>
    <property type="molecule type" value="Genomic_DNA"/>
</dbReference>
<proteinExistence type="predicted"/>